<evidence type="ECO:0000313" key="1">
    <source>
        <dbReference type="EMBL" id="VAX01624.1"/>
    </source>
</evidence>
<sequence length="144" mass="16646">MSNSEQHPITKTITAKKARKAAGLFNIGNIISMLLPFPIGIFWVGFSMVVYAMNRHHPNEKVGYYTQQAAYRFYGIIGFVVVVAIFFGTEIRYWLITWAICAGILIPWSIFDLIRIRKDTWQDCEYSENNTEQSGNERNKEDIE</sequence>
<name>A0A3B1AP19_9ZZZZ</name>
<accession>A0A3B1AP19</accession>
<gene>
    <name evidence="1" type="ORF">MNBD_GAMMA22-2038</name>
</gene>
<protein>
    <submittedName>
        <fullName evidence="1">Uncharacterized protein</fullName>
    </submittedName>
</protein>
<reference evidence="1" key="1">
    <citation type="submission" date="2018-06" db="EMBL/GenBank/DDBJ databases">
        <authorList>
            <person name="Zhirakovskaya E."/>
        </authorList>
    </citation>
    <scope>NUCLEOTIDE SEQUENCE</scope>
</reference>
<dbReference type="EMBL" id="UOFS01000049">
    <property type="protein sequence ID" value="VAX01624.1"/>
    <property type="molecule type" value="Genomic_DNA"/>
</dbReference>
<organism evidence="1">
    <name type="scientific">hydrothermal vent metagenome</name>
    <dbReference type="NCBI Taxonomy" id="652676"/>
    <lineage>
        <taxon>unclassified sequences</taxon>
        <taxon>metagenomes</taxon>
        <taxon>ecological metagenomes</taxon>
    </lineage>
</organism>
<dbReference type="AlphaFoldDB" id="A0A3B1AP19"/>
<proteinExistence type="predicted"/>